<evidence type="ECO:0000313" key="3">
    <source>
        <dbReference type="Proteomes" id="UP000325577"/>
    </source>
</evidence>
<feature type="coiled-coil region" evidence="1">
    <location>
        <begin position="6"/>
        <end position="40"/>
    </location>
</feature>
<dbReference type="Proteomes" id="UP000325577">
    <property type="component" value="Linkage Group LG10"/>
</dbReference>
<keyword evidence="3" id="KW-1185">Reference proteome</keyword>
<evidence type="ECO:0000256" key="1">
    <source>
        <dbReference type="SAM" id="Coils"/>
    </source>
</evidence>
<protein>
    <submittedName>
        <fullName evidence="2">Uncharacterized protein</fullName>
    </submittedName>
</protein>
<dbReference type="AlphaFoldDB" id="A0A5J5BTB3"/>
<proteinExistence type="predicted"/>
<evidence type="ECO:0000313" key="2">
    <source>
        <dbReference type="EMBL" id="KAA8545017.1"/>
    </source>
</evidence>
<accession>A0A5J5BTB3</accession>
<reference evidence="2 3" key="1">
    <citation type="submission" date="2019-09" db="EMBL/GenBank/DDBJ databases">
        <title>A chromosome-level genome assembly of the Chinese tupelo Nyssa sinensis.</title>
        <authorList>
            <person name="Yang X."/>
            <person name="Kang M."/>
            <person name="Yang Y."/>
            <person name="Xiong H."/>
            <person name="Wang M."/>
            <person name="Zhang Z."/>
            <person name="Wang Z."/>
            <person name="Wu H."/>
            <person name="Ma T."/>
            <person name="Liu J."/>
            <person name="Xi Z."/>
        </authorList>
    </citation>
    <scope>NUCLEOTIDE SEQUENCE [LARGE SCALE GENOMIC DNA]</scope>
    <source>
        <strain evidence="2">J267</strain>
        <tissue evidence="2">Leaf</tissue>
    </source>
</reference>
<keyword evidence="1" id="KW-0175">Coiled coil</keyword>
<name>A0A5J5BTB3_9ASTE</name>
<sequence>MSDHHLEQVENELGSLAAGQKELQQAMRANEERLLKHMENMFAHFSTHGGEHDDDVESSRGPRRVFTVIVSATKDVHRGKLDPEMFVHSDDDETVLATMTIVLENGWFRATTVVAVAAAVIGSEVSTGGAVRLNQGCGLGQLVMLIGGASES</sequence>
<gene>
    <name evidence="2" type="ORF">F0562_019766</name>
</gene>
<organism evidence="2 3">
    <name type="scientific">Nyssa sinensis</name>
    <dbReference type="NCBI Taxonomy" id="561372"/>
    <lineage>
        <taxon>Eukaryota</taxon>
        <taxon>Viridiplantae</taxon>
        <taxon>Streptophyta</taxon>
        <taxon>Embryophyta</taxon>
        <taxon>Tracheophyta</taxon>
        <taxon>Spermatophyta</taxon>
        <taxon>Magnoliopsida</taxon>
        <taxon>eudicotyledons</taxon>
        <taxon>Gunneridae</taxon>
        <taxon>Pentapetalae</taxon>
        <taxon>asterids</taxon>
        <taxon>Cornales</taxon>
        <taxon>Nyssaceae</taxon>
        <taxon>Nyssa</taxon>
    </lineage>
</organism>
<dbReference type="EMBL" id="CM018033">
    <property type="protein sequence ID" value="KAA8545017.1"/>
    <property type="molecule type" value="Genomic_DNA"/>
</dbReference>